<dbReference type="GO" id="GO:0006777">
    <property type="term" value="P:Mo-molybdopterin cofactor biosynthetic process"/>
    <property type="evidence" value="ECO:0007669"/>
    <property type="project" value="UniProtKB-KW"/>
</dbReference>
<organism evidence="4 5">
    <name type="scientific">Caballeronia glebae</name>
    <dbReference type="NCBI Taxonomy" id="1777143"/>
    <lineage>
        <taxon>Bacteria</taxon>
        <taxon>Pseudomonadati</taxon>
        <taxon>Pseudomonadota</taxon>
        <taxon>Betaproteobacteria</taxon>
        <taxon>Burkholderiales</taxon>
        <taxon>Burkholderiaceae</taxon>
        <taxon>Caballeronia</taxon>
    </lineage>
</organism>
<keyword evidence="2" id="KW-0456">Lyase</keyword>
<dbReference type="SUPFAM" id="SSF102114">
    <property type="entry name" value="Radical SAM enzymes"/>
    <property type="match status" value="1"/>
</dbReference>
<dbReference type="GO" id="GO:0016787">
    <property type="term" value="F:hydrolase activity"/>
    <property type="evidence" value="ECO:0007669"/>
    <property type="project" value="UniProtKB-KW"/>
</dbReference>
<protein>
    <submittedName>
        <fullName evidence="4">GTP cyclohydrolase subunit MoaA</fullName>
    </submittedName>
</protein>
<dbReference type="PANTHER" id="PTHR22960:SF0">
    <property type="entry name" value="MOLYBDENUM COFACTOR BIOSYNTHESIS PROTEIN 1"/>
    <property type="match status" value="1"/>
</dbReference>
<dbReference type="GO" id="GO:0061798">
    <property type="term" value="F:GTP 3',8'-cyclase activity"/>
    <property type="evidence" value="ECO:0007669"/>
    <property type="project" value="TreeGrafter"/>
</dbReference>
<dbReference type="Gene3D" id="3.20.20.70">
    <property type="entry name" value="Aldolase class I"/>
    <property type="match status" value="1"/>
</dbReference>
<dbReference type="Proteomes" id="UP000054596">
    <property type="component" value="Unassembled WGS sequence"/>
</dbReference>
<evidence type="ECO:0000313" key="4">
    <source>
        <dbReference type="EMBL" id="SAK64487.1"/>
    </source>
</evidence>
<dbReference type="InterPro" id="IPR058240">
    <property type="entry name" value="rSAM_sf"/>
</dbReference>
<evidence type="ECO:0000313" key="5">
    <source>
        <dbReference type="Proteomes" id="UP000054596"/>
    </source>
</evidence>
<sequence>MTSLEGSPMRFDLARSADPGARSSNDDRLVLVEHRRLIAGIVADGAPGHGGGDVAAQLDVVKIRLTGEEPLLREGIETLIRRLATPHADIAPTNNGSLLAPNAHALKQARVGRVTVSLDAIDDAAIAAGFLPLKINIAIEISVNSSQILPLARH</sequence>
<dbReference type="SUPFAM" id="SSF81606">
    <property type="entry name" value="PP2C-like"/>
    <property type="match status" value="1"/>
</dbReference>
<dbReference type="STRING" id="1777143.AWB82_03439"/>
<dbReference type="EMBL" id="FCOJ02000022">
    <property type="protein sequence ID" value="SAK64487.1"/>
    <property type="molecule type" value="Genomic_DNA"/>
</dbReference>
<dbReference type="InterPro" id="IPR013785">
    <property type="entry name" value="Aldolase_TIM"/>
</dbReference>
<evidence type="ECO:0000256" key="1">
    <source>
        <dbReference type="ARBA" id="ARBA00023150"/>
    </source>
</evidence>
<dbReference type="AlphaFoldDB" id="A0A158B545"/>
<evidence type="ECO:0000256" key="2">
    <source>
        <dbReference type="ARBA" id="ARBA00023239"/>
    </source>
</evidence>
<dbReference type="PANTHER" id="PTHR22960">
    <property type="entry name" value="MOLYBDOPTERIN COFACTOR SYNTHESIS PROTEIN A"/>
    <property type="match status" value="1"/>
</dbReference>
<keyword evidence="1" id="KW-0501">Molybdenum cofactor biosynthesis</keyword>
<accession>A0A158B545</accession>
<name>A0A158B545_9BURK</name>
<dbReference type="InterPro" id="IPR036457">
    <property type="entry name" value="PPM-type-like_dom_sf"/>
</dbReference>
<gene>
    <name evidence="4" type="ORF">AWB82_03439</name>
</gene>
<keyword evidence="5" id="KW-1185">Reference proteome</keyword>
<feature type="region of interest" description="Disordered" evidence="3">
    <location>
        <begin position="1"/>
        <end position="26"/>
    </location>
</feature>
<reference evidence="4" key="1">
    <citation type="submission" date="2016-01" db="EMBL/GenBank/DDBJ databases">
        <authorList>
            <person name="Peeters C."/>
        </authorList>
    </citation>
    <scope>NUCLEOTIDE SEQUENCE [LARGE SCALE GENOMIC DNA]</scope>
    <source>
        <strain evidence="4">LMG 29325</strain>
    </source>
</reference>
<dbReference type="GO" id="GO:0061799">
    <property type="term" value="F:cyclic pyranopterin monophosphate synthase activity"/>
    <property type="evidence" value="ECO:0007669"/>
    <property type="project" value="TreeGrafter"/>
</dbReference>
<evidence type="ECO:0000256" key="3">
    <source>
        <dbReference type="SAM" id="MobiDB-lite"/>
    </source>
</evidence>
<comment type="caution">
    <text evidence="4">The sequence shown here is derived from an EMBL/GenBank/DDBJ whole genome shotgun (WGS) entry which is preliminary data.</text>
</comment>
<proteinExistence type="predicted"/>
<dbReference type="InterPro" id="IPR050105">
    <property type="entry name" value="MoCo_biosynth_MoaA/MoaC"/>
</dbReference>